<dbReference type="Proteomes" id="UP001204151">
    <property type="component" value="Unassembled WGS sequence"/>
</dbReference>
<evidence type="ECO:0000313" key="3">
    <source>
        <dbReference type="Proteomes" id="UP001204151"/>
    </source>
</evidence>
<dbReference type="RefSeq" id="WP_258818671.1">
    <property type="nucleotide sequence ID" value="NZ_JANUGW010000018.1"/>
</dbReference>
<keyword evidence="3" id="KW-1185">Reference proteome</keyword>
<feature type="signal peptide" evidence="1">
    <location>
        <begin position="1"/>
        <end position="22"/>
    </location>
</feature>
<evidence type="ECO:0008006" key="4">
    <source>
        <dbReference type="Google" id="ProtNLM"/>
    </source>
</evidence>
<sequence>MNMIRAILCTTALLAIATCTHARSPDDSRHGASITIDDKDGPERVVARQRPASGKPRLVSTNQWSEMMLKDETVYLQLTDYGMKQVMEPQDAHDKDEGFLGSVLKTMALSGVKQVLDHGLALSLVDTRSALVRDGEVVFVTCKGKEVFNQVKINDQVLKYPQASAEEFVSNVNRLRATLPACRP</sequence>
<name>A0ABT1ZW02_9BURK</name>
<comment type="caution">
    <text evidence="2">The sequence shown here is derived from an EMBL/GenBank/DDBJ whole genome shotgun (WGS) entry which is preliminary data.</text>
</comment>
<feature type="chain" id="PRO_5046428439" description="Lipoprotein" evidence="1">
    <location>
        <begin position="23"/>
        <end position="184"/>
    </location>
</feature>
<accession>A0ABT1ZW02</accession>
<dbReference type="EMBL" id="JANUGW010000018">
    <property type="protein sequence ID" value="MCS0584107.1"/>
    <property type="molecule type" value="Genomic_DNA"/>
</dbReference>
<reference evidence="2 3" key="1">
    <citation type="submission" date="2022-08" db="EMBL/GenBank/DDBJ databases">
        <title>Reclassification of Massilia species as members of the genera Telluria, Duganella, Pseudoduganella, Mokoshia gen. nov. and Zemynaea gen. nov. using orthogonal and non-orthogonal genome-based approaches.</title>
        <authorList>
            <person name="Bowman J.P."/>
        </authorList>
    </citation>
    <scope>NUCLEOTIDE SEQUENCE [LARGE SCALE GENOMIC DNA]</scope>
    <source>
        <strain evidence="2 3">JCM 31316</strain>
    </source>
</reference>
<evidence type="ECO:0000313" key="2">
    <source>
        <dbReference type="EMBL" id="MCS0584107.1"/>
    </source>
</evidence>
<keyword evidence="1" id="KW-0732">Signal</keyword>
<proteinExistence type="predicted"/>
<organism evidence="2 3">
    <name type="scientific">Massilia pinisoli</name>
    <dbReference type="NCBI Taxonomy" id="1772194"/>
    <lineage>
        <taxon>Bacteria</taxon>
        <taxon>Pseudomonadati</taxon>
        <taxon>Pseudomonadota</taxon>
        <taxon>Betaproteobacteria</taxon>
        <taxon>Burkholderiales</taxon>
        <taxon>Oxalobacteraceae</taxon>
        <taxon>Telluria group</taxon>
        <taxon>Massilia</taxon>
    </lineage>
</organism>
<gene>
    <name evidence="2" type="ORF">NX784_21135</name>
</gene>
<protein>
    <recommendedName>
        <fullName evidence="4">Lipoprotein</fullName>
    </recommendedName>
</protein>
<evidence type="ECO:0000256" key="1">
    <source>
        <dbReference type="SAM" id="SignalP"/>
    </source>
</evidence>